<evidence type="ECO:0000313" key="2">
    <source>
        <dbReference type="Proteomes" id="UP001152795"/>
    </source>
</evidence>
<dbReference type="AlphaFoldDB" id="A0A6S7JYC6"/>
<dbReference type="OrthoDB" id="10009308at2759"/>
<accession>A0A6S7JYC6</accession>
<protein>
    <submittedName>
        <fullName evidence="1">Endonuclease-reverse transcriptase</fullName>
    </submittedName>
</protein>
<organism evidence="1 2">
    <name type="scientific">Paramuricea clavata</name>
    <name type="common">Red gorgonian</name>
    <name type="synonym">Violescent sea-whip</name>
    <dbReference type="NCBI Taxonomy" id="317549"/>
    <lineage>
        <taxon>Eukaryota</taxon>
        <taxon>Metazoa</taxon>
        <taxon>Cnidaria</taxon>
        <taxon>Anthozoa</taxon>
        <taxon>Octocorallia</taxon>
        <taxon>Malacalcyonacea</taxon>
        <taxon>Plexauridae</taxon>
        <taxon>Paramuricea</taxon>
    </lineage>
</organism>
<dbReference type="GO" id="GO:0004519">
    <property type="term" value="F:endonuclease activity"/>
    <property type="evidence" value="ECO:0007669"/>
    <property type="project" value="UniProtKB-KW"/>
</dbReference>
<gene>
    <name evidence="1" type="ORF">PACLA_8A087349</name>
</gene>
<keyword evidence="1" id="KW-0540">Nuclease</keyword>
<reference evidence="1" key="1">
    <citation type="submission" date="2020-04" db="EMBL/GenBank/DDBJ databases">
        <authorList>
            <person name="Alioto T."/>
            <person name="Alioto T."/>
            <person name="Gomez Garrido J."/>
        </authorList>
    </citation>
    <scope>NUCLEOTIDE SEQUENCE</scope>
    <source>
        <strain evidence="1">A484AB</strain>
    </source>
</reference>
<keyword evidence="1" id="KW-0255">Endonuclease</keyword>
<keyword evidence="2" id="KW-1185">Reference proteome</keyword>
<proteinExistence type="predicted"/>
<evidence type="ECO:0000313" key="1">
    <source>
        <dbReference type="EMBL" id="CAB4034300.1"/>
    </source>
</evidence>
<dbReference type="Proteomes" id="UP001152795">
    <property type="component" value="Unassembled WGS sequence"/>
</dbReference>
<sequence>TKMPIRNFQHASSLEGDGSSSGRFMTSGGENWKSLKATRPITLLSTRKINIGTWNVRTMYETGKTAQVATEMRKYNLTILGISESGWTKSKAKYFIY</sequence>
<comment type="caution">
    <text evidence="1">The sequence shown here is derived from an EMBL/GenBank/DDBJ whole genome shotgun (WGS) entry which is preliminary data.</text>
</comment>
<dbReference type="EMBL" id="CACRXK020020003">
    <property type="protein sequence ID" value="CAB4034300.1"/>
    <property type="molecule type" value="Genomic_DNA"/>
</dbReference>
<feature type="non-terminal residue" evidence="1">
    <location>
        <position position="1"/>
    </location>
</feature>
<name>A0A6S7JYC6_PARCT</name>
<keyword evidence="1" id="KW-0378">Hydrolase</keyword>